<dbReference type="Gene3D" id="2.30.29.30">
    <property type="entry name" value="Pleckstrin-homology domain (PH domain)/Phosphotyrosine-binding domain (PTB)"/>
    <property type="match status" value="1"/>
</dbReference>
<evidence type="ECO:0000256" key="5">
    <source>
        <dbReference type="ARBA" id="ARBA00023055"/>
    </source>
</evidence>
<reference evidence="9 10" key="1">
    <citation type="submission" date="2024-01" db="EMBL/GenBank/DDBJ databases">
        <title>The genomes of 5 underutilized Papilionoideae crops provide insights into root nodulation and disease resistanc.</title>
        <authorList>
            <person name="Jiang F."/>
        </authorList>
    </citation>
    <scope>NUCLEOTIDE SEQUENCE [LARGE SCALE GENOMIC DNA]</scope>
    <source>
        <strain evidence="9">LVBAO_FW01</strain>
        <tissue evidence="9">Leaves</tissue>
    </source>
</reference>
<dbReference type="SUPFAM" id="SSF144000">
    <property type="entry name" value="Oxysterol-binding protein-like"/>
    <property type="match status" value="1"/>
</dbReference>
<evidence type="ECO:0000313" key="10">
    <source>
        <dbReference type="Proteomes" id="UP001367508"/>
    </source>
</evidence>
<dbReference type="InterPro" id="IPR037239">
    <property type="entry name" value="OSBP_sf"/>
</dbReference>
<evidence type="ECO:0000256" key="4">
    <source>
        <dbReference type="ARBA" id="ARBA00023054"/>
    </source>
</evidence>
<evidence type="ECO:0000256" key="2">
    <source>
        <dbReference type="ARBA" id="ARBA00008842"/>
    </source>
</evidence>
<dbReference type="Gene3D" id="2.40.160.120">
    <property type="match status" value="1"/>
</dbReference>
<dbReference type="Gene3D" id="3.30.70.3490">
    <property type="match status" value="1"/>
</dbReference>
<gene>
    <name evidence="9" type="ORF">VNO77_09714</name>
</gene>
<dbReference type="Pfam" id="PF01237">
    <property type="entry name" value="Oxysterol_BP"/>
    <property type="match status" value="1"/>
</dbReference>
<dbReference type="GO" id="GO:0005829">
    <property type="term" value="C:cytosol"/>
    <property type="evidence" value="ECO:0007669"/>
    <property type="project" value="TreeGrafter"/>
</dbReference>
<keyword evidence="10" id="KW-1185">Reference proteome</keyword>
<accession>A0AAN9MA88</accession>
<dbReference type="GO" id="GO:0016020">
    <property type="term" value="C:membrane"/>
    <property type="evidence" value="ECO:0007669"/>
    <property type="project" value="TreeGrafter"/>
</dbReference>
<comment type="function">
    <text evidence="1">May be involved in the transport of sterols.</text>
</comment>
<organism evidence="9 10">
    <name type="scientific">Canavalia gladiata</name>
    <name type="common">Sword bean</name>
    <name type="synonym">Dolichos gladiatus</name>
    <dbReference type="NCBI Taxonomy" id="3824"/>
    <lineage>
        <taxon>Eukaryota</taxon>
        <taxon>Viridiplantae</taxon>
        <taxon>Streptophyta</taxon>
        <taxon>Embryophyta</taxon>
        <taxon>Tracheophyta</taxon>
        <taxon>Spermatophyta</taxon>
        <taxon>Magnoliopsida</taxon>
        <taxon>eudicotyledons</taxon>
        <taxon>Gunneridae</taxon>
        <taxon>Pentapetalae</taxon>
        <taxon>rosids</taxon>
        <taxon>fabids</taxon>
        <taxon>Fabales</taxon>
        <taxon>Fabaceae</taxon>
        <taxon>Papilionoideae</taxon>
        <taxon>50 kb inversion clade</taxon>
        <taxon>NPAAA clade</taxon>
        <taxon>indigoferoid/millettioid clade</taxon>
        <taxon>Phaseoleae</taxon>
        <taxon>Canavalia</taxon>
    </lineage>
</organism>
<evidence type="ECO:0000256" key="6">
    <source>
        <dbReference type="ARBA" id="ARBA00023121"/>
    </source>
</evidence>
<dbReference type="Proteomes" id="UP001367508">
    <property type="component" value="Unassembled WGS sequence"/>
</dbReference>
<evidence type="ECO:0000256" key="1">
    <source>
        <dbReference type="ARBA" id="ARBA00003361"/>
    </source>
</evidence>
<dbReference type="InterPro" id="IPR011993">
    <property type="entry name" value="PH-like_dom_sf"/>
</dbReference>
<sequence>MHSFRESQNNSEPGSASQPAPRSSEVHHMPPPFRSLSTRTRNHSSSSSSSSVRPVQRWASARFSRQSTTRGEVMLNDIVGDGISGILYKWVNYGRGWRPRWFVLHDGVLSYYKIHGPDKLVLNHEVETGSKVIGEESIRRINSHRHCPSRLRKPVSEIHLMVCSVRENRSDERRFCVCTGTKKRLHLRADSMEDRATWVEAIMAVKDMYPRLPNAEIMSPVMSVVISTDKLRQRLLQEGVSEAAIQDSEDIMKAELSQLHQHIVALKQKQLLLMDTLRHLEAEKVDLEDTLIEDQRQFKDEGDPYLSTQEKDSDGSTNDSSDDDHDAFFDTFEILSTTSDHLRGCPDSECDEAGPIGSCDANSSIGSVGFNYPHIKRRKKLPDPVEKESGVSLWSIIKDNIGKDLTKVCLPVYFNEPLSSLQKCSEDLEYSYLVDQAHEWGKRGDSLMRMLHVAAFAISGYASTSGRSCKPFNPLLGETYEAEYPDKGIRFISEKVSHHPMVVACHCEGNGWKFWGDSNLKSKFWGRSIQLDPVGILCLEFDDGEVFHWSKVTTSIYNLILGKLYCDHYGTMRAEGNREYSCKIKFKEQSIIDRNPHQVHGVVEDKKGKTVATIFGKWDESLHYVIGGNSGKGKGPNASSKPVLLWKKNPPPEHQTRYNLTQFAITLNELTPGLKEKLPPTDSRLRPDQRCLENGEYEMANSEKLRLEQRQRQARKMQEKGWKPRWFAKAKGSNSYRYVGGYWETREKRNWESCPDIFGRLSLTENDSSPTP</sequence>
<keyword evidence="6" id="KW-0446">Lipid-binding</keyword>
<evidence type="ECO:0000256" key="7">
    <source>
        <dbReference type="SAM" id="MobiDB-lite"/>
    </source>
</evidence>
<evidence type="ECO:0000256" key="3">
    <source>
        <dbReference type="ARBA" id="ARBA00022448"/>
    </source>
</evidence>
<dbReference type="InterPro" id="IPR001849">
    <property type="entry name" value="PH_domain"/>
</dbReference>
<dbReference type="PANTHER" id="PTHR10972">
    <property type="entry name" value="OXYSTEROL-BINDING PROTEIN-RELATED"/>
    <property type="match status" value="1"/>
</dbReference>
<dbReference type="FunFam" id="2.40.160.120:FF:000006">
    <property type="entry name" value="oxysterol-binding protein-related protein 1D isoform X1"/>
    <property type="match status" value="1"/>
</dbReference>
<name>A0AAN9MA88_CANGL</name>
<comment type="caution">
    <text evidence="9">The sequence shown here is derived from an EMBL/GenBank/DDBJ whole genome shotgun (WGS) entry which is preliminary data.</text>
</comment>
<feature type="compositionally biased region" description="Polar residues" evidence="7">
    <location>
        <begin position="1"/>
        <end position="21"/>
    </location>
</feature>
<feature type="region of interest" description="Disordered" evidence="7">
    <location>
        <begin position="296"/>
        <end position="323"/>
    </location>
</feature>
<feature type="region of interest" description="Disordered" evidence="7">
    <location>
        <begin position="1"/>
        <end position="63"/>
    </location>
</feature>
<dbReference type="EMBL" id="JAYMYQ010000002">
    <property type="protein sequence ID" value="KAK7350774.1"/>
    <property type="molecule type" value="Genomic_DNA"/>
</dbReference>
<dbReference type="SMART" id="SM00233">
    <property type="entry name" value="PH"/>
    <property type="match status" value="1"/>
</dbReference>
<dbReference type="Pfam" id="PF00169">
    <property type="entry name" value="PH"/>
    <property type="match status" value="1"/>
</dbReference>
<dbReference type="FunFam" id="3.30.70.3490:FF:000013">
    <property type="entry name" value="Oxysterol-binding protein-related protein 2A"/>
    <property type="match status" value="1"/>
</dbReference>
<keyword evidence="4" id="KW-0175">Coiled coil</keyword>
<dbReference type="SUPFAM" id="SSF50729">
    <property type="entry name" value="PH domain-like"/>
    <property type="match status" value="1"/>
</dbReference>
<proteinExistence type="inferred from homology"/>
<keyword evidence="3" id="KW-0813">Transport</keyword>
<dbReference type="PANTHER" id="PTHR10972:SF171">
    <property type="entry name" value="OSBP(OXYSTEROL-BINDING PROTEIN)-RELATED PROTEIN 1C"/>
    <property type="match status" value="1"/>
</dbReference>
<dbReference type="PROSITE" id="PS50003">
    <property type="entry name" value="PH_DOMAIN"/>
    <property type="match status" value="1"/>
</dbReference>
<evidence type="ECO:0000259" key="8">
    <source>
        <dbReference type="PROSITE" id="PS50003"/>
    </source>
</evidence>
<dbReference type="GO" id="GO:0032934">
    <property type="term" value="F:sterol binding"/>
    <property type="evidence" value="ECO:0007669"/>
    <property type="project" value="TreeGrafter"/>
</dbReference>
<evidence type="ECO:0000313" key="9">
    <source>
        <dbReference type="EMBL" id="KAK7350774.1"/>
    </source>
</evidence>
<comment type="similarity">
    <text evidence="2">Belongs to the OSBP family.</text>
</comment>
<protein>
    <recommendedName>
        <fullName evidence="8">PH domain-containing protein</fullName>
    </recommendedName>
</protein>
<dbReference type="GO" id="GO:0006869">
    <property type="term" value="P:lipid transport"/>
    <property type="evidence" value="ECO:0007669"/>
    <property type="project" value="UniProtKB-KW"/>
</dbReference>
<dbReference type="InterPro" id="IPR000648">
    <property type="entry name" value="Oxysterol-bd"/>
</dbReference>
<keyword evidence="5" id="KW-0445">Lipid transport</keyword>
<dbReference type="AlphaFoldDB" id="A0AAN9MA88"/>
<feature type="domain" description="PH" evidence="8">
    <location>
        <begin position="80"/>
        <end position="207"/>
    </location>
</feature>